<name>A0A5E4TN36_9BURK</name>
<evidence type="ECO:0000256" key="3">
    <source>
        <dbReference type="PROSITE-ProRule" id="PRU00473"/>
    </source>
</evidence>
<dbReference type="Gene3D" id="3.30.1330.60">
    <property type="entry name" value="OmpA-like domain"/>
    <property type="match status" value="1"/>
</dbReference>
<dbReference type="InterPro" id="IPR006665">
    <property type="entry name" value="OmpA-like"/>
</dbReference>
<reference evidence="6 7" key="1">
    <citation type="submission" date="2019-08" db="EMBL/GenBank/DDBJ databases">
        <authorList>
            <person name="Peeters C."/>
        </authorList>
    </citation>
    <scope>NUCLEOTIDE SEQUENCE [LARGE SCALE GENOMIC DNA]</scope>
    <source>
        <strain evidence="6 7">LMG 30175</strain>
    </source>
</reference>
<dbReference type="InterPro" id="IPR006664">
    <property type="entry name" value="OMP_bac"/>
</dbReference>
<dbReference type="GO" id="GO:0009279">
    <property type="term" value="C:cell outer membrane"/>
    <property type="evidence" value="ECO:0007669"/>
    <property type="project" value="UniProtKB-SubCell"/>
</dbReference>
<dbReference type="EMBL" id="CABPRZ010000004">
    <property type="protein sequence ID" value="VVD87968.1"/>
    <property type="molecule type" value="Genomic_DNA"/>
</dbReference>
<dbReference type="PROSITE" id="PS51123">
    <property type="entry name" value="OMPA_2"/>
    <property type="match status" value="1"/>
</dbReference>
<dbReference type="PRINTS" id="PR01021">
    <property type="entry name" value="OMPADOMAIN"/>
</dbReference>
<dbReference type="PANTHER" id="PTHR30329">
    <property type="entry name" value="STATOR ELEMENT OF FLAGELLAR MOTOR COMPLEX"/>
    <property type="match status" value="1"/>
</dbReference>
<evidence type="ECO:0000313" key="7">
    <source>
        <dbReference type="Proteomes" id="UP000414233"/>
    </source>
</evidence>
<accession>A0A5E4TN36</accession>
<dbReference type="AlphaFoldDB" id="A0A5E4TN36"/>
<organism evidence="6 7">
    <name type="scientific">Pandoraea terrae</name>
    <dbReference type="NCBI Taxonomy" id="1537710"/>
    <lineage>
        <taxon>Bacteria</taxon>
        <taxon>Pseudomonadati</taxon>
        <taxon>Pseudomonadota</taxon>
        <taxon>Betaproteobacteria</taxon>
        <taxon>Burkholderiales</taxon>
        <taxon>Burkholderiaceae</taxon>
        <taxon>Pandoraea</taxon>
    </lineage>
</organism>
<dbReference type="InterPro" id="IPR036737">
    <property type="entry name" value="OmpA-like_sf"/>
</dbReference>
<gene>
    <name evidence="6" type="primary">yiaD_1</name>
    <name evidence="6" type="ORF">PTE30175_01402</name>
</gene>
<dbReference type="PANTHER" id="PTHR30329:SF17">
    <property type="entry name" value="LIPOPROTEIN YFIB-RELATED"/>
    <property type="match status" value="1"/>
</dbReference>
<feature type="domain" description="OmpA-like" evidence="5">
    <location>
        <begin position="55"/>
        <end position="170"/>
    </location>
</feature>
<proteinExistence type="predicted"/>
<keyword evidence="2 3" id="KW-0472">Membrane</keyword>
<sequence length="170" mass="18517">MMRHLFPASIRRMCIGSALLLCMLLGGCQTPPLYRGLTQTQVKALKSEGFQETEQGFEFGSTGPILFDFDRYDLRPDVRRIVERIGHTLVSVGLNSVHVYGYADGVGTDAYNIRLSKRRAETVAIELVDTGLAASHVGTTGKGKRDPVGDNRTAAGRAQNRRAAIVVSPP</sequence>
<dbReference type="InterPro" id="IPR050330">
    <property type="entry name" value="Bact_OuterMem_StrucFunc"/>
</dbReference>
<dbReference type="SUPFAM" id="SSF103088">
    <property type="entry name" value="OmpA-like"/>
    <property type="match status" value="1"/>
</dbReference>
<protein>
    <submittedName>
        <fullName evidence="6">Putative lipoprotein YiaD</fullName>
    </submittedName>
</protein>
<dbReference type="Proteomes" id="UP000414233">
    <property type="component" value="Unassembled WGS sequence"/>
</dbReference>
<comment type="subcellular location">
    <subcellularLocation>
        <location evidence="1">Cell outer membrane</location>
    </subcellularLocation>
</comment>
<evidence type="ECO:0000256" key="4">
    <source>
        <dbReference type="SAM" id="MobiDB-lite"/>
    </source>
</evidence>
<keyword evidence="7" id="KW-1185">Reference proteome</keyword>
<evidence type="ECO:0000256" key="1">
    <source>
        <dbReference type="ARBA" id="ARBA00004442"/>
    </source>
</evidence>
<evidence type="ECO:0000259" key="5">
    <source>
        <dbReference type="PROSITE" id="PS51123"/>
    </source>
</evidence>
<evidence type="ECO:0000256" key="2">
    <source>
        <dbReference type="ARBA" id="ARBA00023136"/>
    </source>
</evidence>
<dbReference type="Pfam" id="PF00691">
    <property type="entry name" value="OmpA"/>
    <property type="match status" value="1"/>
</dbReference>
<evidence type="ECO:0000313" key="6">
    <source>
        <dbReference type="EMBL" id="VVD87968.1"/>
    </source>
</evidence>
<dbReference type="PROSITE" id="PS51257">
    <property type="entry name" value="PROKAR_LIPOPROTEIN"/>
    <property type="match status" value="1"/>
</dbReference>
<feature type="region of interest" description="Disordered" evidence="4">
    <location>
        <begin position="136"/>
        <end position="156"/>
    </location>
</feature>
<keyword evidence="6" id="KW-0449">Lipoprotein</keyword>
<dbReference type="CDD" id="cd07185">
    <property type="entry name" value="OmpA_C-like"/>
    <property type="match status" value="1"/>
</dbReference>